<dbReference type="Pfam" id="PF02902">
    <property type="entry name" value="Peptidase_C48"/>
    <property type="match status" value="1"/>
</dbReference>
<dbReference type="EMBL" id="JAAMPC010000014">
    <property type="protein sequence ID" value="KAG2263979.1"/>
    <property type="molecule type" value="Genomic_DNA"/>
</dbReference>
<organism evidence="5 6">
    <name type="scientific">Brassica carinata</name>
    <name type="common">Ethiopian mustard</name>
    <name type="synonym">Abyssinian cabbage</name>
    <dbReference type="NCBI Taxonomy" id="52824"/>
    <lineage>
        <taxon>Eukaryota</taxon>
        <taxon>Viridiplantae</taxon>
        <taxon>Streptophyta</taxon>
        <taxon>Embryophyta</taxon>
        <taxon>Tracheophyta</taxon>
        <taxon>Spermatophyta</taxon>
        <taxon>Magnoliopsida</taxon>
        <taxon>eudicotyledons</taxon>
        <taxon>Gunneridae</taxon>
        <taxon>Pentapetalae</taxon>
        <taxon>rosids</taxon>
        <taxon>malvids</taxon>
        <taxon>Brassicales</taxon>
        <taxon>Brassicaceae</taxon>
        <taxon>Brassiceae</taxon>
        <taxon>Brassica</taxon>
    </lineage>
</organism>
<name>A0A8X7QAH0_BRACI</name>
<evidence type="ECO:0000259" key="4">
    <source>
        <dbReference type="Pfam" id="PF02902"/>
    </source>
</evidence>
<evidence type="ECO:0000256" key="3">
    <source>
        <dbReference type="SAM" id="MobiDB-lite"/>
    </source>
</evidence>
<feature type="region of interest" description="Disordered" evidence="3">
    <location>
        <begin position="1"/>
        <end position="39"/>
    </location>
</feature>
<dbReference type="InterPro" id="IPR003653">
    <property type="entry name" value="Peptidase_C48_C"/>
</dbReference>
<evidence type="ECO:0000256" key="2">
    <source>
        <dbReference type="ARBA" id="ARBA00022801"/>
    </source>
</evidence>
<accession>A0A8X7QAH0</accession>
<reference evidence="5 6" key="1">
    <citation type="submission" date="2020-02" db="EMBL/GenBank/DDBJ databases">
        <authorList>
            <person name="Ma Q."/>
            <person name="Huang Y."/>
            <person name="Song X."/>
            <person name="Pei D."/>
        </authorList>
    </citation>
    <scope>NUCLEOTIDE SEQUENCE [LARGE SCALE GENOMIC DNA]</scope>
    <source>
        <strain evidence="5">Sxm20200214</strain>
        <tissue evidence="5">Leaf</tissue>
    </source>
</reference>
<dbReference type="Proteomes" id="UP000886595">
    <property type="component" value="Unassembled WGS sequence"/>
</dbReference>
<dbReference type="AlphaFoldDB" id="A0A8X7QAH0"/>
<evidence type="ECO:0000313" key="6">
    <source>
        <dbReference type="Proteomes" id="UP000886595"/>
    </source>
</evidence>
<comment type="caution">
    <text evidence="5">The sequence shown here is derived from an EMBL/GenBank/DDBJ whole genome shotgun (WGS) entry which is preliminary data.</text>
</comment>
<proteinExistence type="predicted"/>
<sequence>MEGPKKRRPFGGDGNDEAEIFWSDSKKHKKNNGDGFSDDETMRMHDNHCDGRTPNARFWEKALFLEVGKHSEVDVSTPIGPKLYQSQKTDSPEPLETLNKDWRSVHPAQEIEEAFPKLQETQIYSSRLEKAQLQEFHQFSMKPHINFLDCQMFNIDFWFVLKFRGIQIVIGIHVSNKFFPSDAANKLFHRKRRGRNDKKVLLVDVDRCTPMMWGKDHWVGLVINLTCDKWRFWTATFSLMSPIMSSHPKKTKHFHGCARTIFTSTKGLATVDHRGQISKCMRGYSYEDIGQIDDKRKCNVQSMVTFATCQICTGGQFESFSSRVNTGNTNAIYYEGLYAKTDPVGIFNVCIGNVKEAKNCFSSKLITMTFADAIVGPS</sequence>
<evidence type="ECO:0000256" key="1">
    <source>
        <dbReference type="ARBA" id="ARBA00022670"/>
    </source>
</evidence>
<keyword evidence="6" id="KW-1185">Reference proteome</keyword>
<keyword evidence="1" id="KW-0645">Protease</keyword>
<protein>
    <recommendedName>
        <fullName evidence="4">Ubiquitin-like protease family profile domain-containing protein</fullName>
    </recommendedName>
</protein>
<evidence type="ECO:0000313" key="5">
    <source>
        <dbReference type="EMBL" id="KAG2263979.1"/>
    </source>
</evidence>
<gene>
    <name evidence="5" type="ORF">Bca52824_071058</name>
</gene>
<dbReference type="GO" id="GO:0006508">
    <property type="term" value="P:proteolysis"/>
    <property type="evidence" value="ECO:0007669"/>
    <property type="project" value="UniProtKB-KW"/>
</dbReference>
<keyword evidence="2" id="KW-0378">Hydrolase</keyword>
<feature type="domain" description="Ubiquitin-like protease family profile" evidence="4">
    <location>
        <begin position="191"/>
        <end position="255"/>
    </location>
</feature>
<dbReference type="GO" id="GO:0008234">
    <property type="term" value="F:cysteine-type peptidase activity"/>
    <property type="evidence" value="ECO:0007669"/>
    <property type="project" value="InterPro"/>
</dbReference>